<reference evidence="3 4" key="1">
    <citation type="submission" date="2023-11" db="EMBL/GenBank/DDBJ databases">
        <title>From the Deep-Sea to the Surface: Bacterial Genomes Isolated from the Moytirra Hydrothermal Vent Plume.</title>
        <authorList>
            <person name="Major S.R."/>
        </authorList>
    </citation>
    <scope>NUCLEOTIDE SEQUENCE [LARGE SCALE GENOMIC DNA]</scope>
    <source>
        <strain evidence="3 4">OXR-9</strain>
        <plasmid evidence="3 4">unnamed02</plasmid>
    </source>
</reference>
<dbReference type="Proteomes" id="UP001326567">
    <property type="component" value="Plasmid unnamed02"/>
</dbReference>
<dbReference type="PANTHER" id="PTHR12526:SF635">
    <property type="entry name" value="GLYCOSYL TRANSFERASE GROUP 1"/>
    <property type="match status" value="1"/>
</dbReference>
<dbReference type="CDD" id="cd02440">
    <property type="entry name" value="AdoMet_MTases"/>
    <property type="match status" value="1"/>
</dbReference>
<sequence length="794" mass="86129">MRVGVVRTQVPFVTGGAERHAAGLVNALRQYGHEACEITLPFKWYPIETLTDSILSAKLTDLSQAEGVPIDMMIGLKFPAYLARHPNPVFWLIHQHRQAYDMWDAGTSDLLDVPEGMMARDMIRAEDRATFARSKRPIYANSQNVAGRLKKYLGLQSTPLYHPPPIADRLTQGDFGDYLFAPGRLNPSKRVDLMLRALAKAPSSLRLVIAGVPENPAYLDELRGLATALGVSGRVDWLGGVDNDTMVRYYAQARAIVFTPQDEDLGYITLEAMLSGKPVITTTDAGGPLEFVSDQREGLIASPDAEALSQAFSALYEDKGLAETLGQAGLKRYQDMNISWEHVVETLTGETAKPAPGPAQIEALEEKAAATPAEEAVARVQAAVAPPPTPHLPFNSITDVLSAYAFDTMPAKDGAGPAPVEPGLAQYLGTHWTRYLTTLHHVIDCAPQSILDVGVFPPLAFEAMVANALPEAKMSGIWEGPNPYAQSVKSLNPAYPDFDIELRPANIERDVMPYEDAEFDMVLGMEIFEHLALDPHFFLSQAARVLRPGGHIILTTPNVGSHRGVQKMLDGRSPYSFGLFVPTGGVYGRHNREYTPREVEALAHGAGFETHYLGTADVYEDYVDPATAALMIARDDDLSLRGETIVFVGRKVGAPTSPPAGLYHGDPARLSGKLRLSKDEAATGLTQITAQNTSSAWWPASGAHATALLAEWINEKGYLVHTNVILPLSEAVAPGGETTFNLRRNLSEAKTAKGMLRLQLFQTGVGAFTGTGRANMQMLPCSEADFLALAKQAL</sequence>
<gene>
    <name evidence="3" type="ORF">T7987_17390</name>
</gene>
<keyword evidence="3" id="KW-0614">Plasmid</keyword>
<dbReference type="RefSeq" id="WP_322330001.1">
    <property type="nucleotide sequence ID" value="NZ_CP139727.1"/>
</dbReference>
<keyword evidence="3" id="KW-0328">Glycosyltransferase</keyword>
<feature type="domain" description="Methyltransferase type 11" evidence="2">
    <location>
        <begin position="494"/>
        <end position="554"/>
    </location>
</feature>
<evidence type="ECO:0000313" key="3">
    <source>
        <dbReference type="EMBL" id="WPZ23641.1"/>
    </source>
</evidence>
<proteinExistence type="predicted"/>
<feature type="domain" description="Glycosyl transferase family 1" evidence="1">
    <location>
        <begin position="179"/>
        <end position="331"/>
    </location>
</feature>
<keyword evidence="3" id="KW-0808">Transferase</keyword>
<geneLocation type="plasmid" evidence="3 4">
    <name>unnamed02</name>
</geneLocation>
<evidence type="ECO:0000259" key="2">
    <source>
        <dbReference type="Pfam" id="PF08241"/>
    </source>
</evidence>
<accession>A0ABZ0V549</accession>
<keyword evidence="4" id="KW-1185">Reference proteome</keyword>
<dbReference type="InterPro" id="IPR029063">
    <property type="entry name" value="SAM-dependent_MTases_sf"/>
</dbReference>
<dbReference type="SUPFAM" id="SSF53756">
    <property type="entry name" value="UDP-Glycosyltransferase/glycogen phosphorylase"/>
    <property type="match status" value="1"/>
</dbReference>
<dbReference type="Gene3D" id="3.40.50.150">
    <property type="entry name" value="Vaccinia Virus protein VP39"/>
    <property type="match status" value="1"/>
</dbReference>
<dbReference type="GO" id="GO:0016757">
    <property type="term" value="F:glycosyltransferase activity"/>
    <property type="evidence" value="ECO:0007669"/>
    <property type="project" value="UniProtKB-KW"/>
</dbReference>
<evidence type="ECO:0000259" key="1">
    <source>
        <dbReference type="Pfam" id="PF00534"/>
    </source>
</evidence>
<organism evidence="3 4">
    <name type="scientific">Sulfitobacter faviae</name>
    <dbReference type="NCBI Taxonomy" id="1775881"/>
    <lineage>
        <taxon>Bacteria</taxon>
        <taxon>Pseudomonadati</taxon>
        <taxon>Pseudomonadota</taxon>
        <taxon>Alphaproteobacteria</taxon>
        <taxon>Rhodobacterales</taxon>
        <taxon>Roseobacteraceae</taxon>
        <taxon>Sulfitobacter</taxon>
    </lineage>
</organism>
<dbReference type="Pfam" id="PF00534">
    <property type="entry name" value="Glycos_transf_1"/>
    <property type="match status" value="1"/>
</dbReference>
<evidence type="ECO:0000313" key="4">
    <source>
        <dbReference type="Proteomes" id="UP001326567"/>
    </source>
</evidence>
<dbReference type="SUPFAM" id="SSF53335">
    <property type="entry name" value="S-adenosyl-L-methionine-dependent methyltransferases"/>
    <property type="match status" value="1"/>
</dbReference>
<dbReference type="Gene3D" id="3.40.50.2000">
    <property type="entry name" value="Glycogen Phosphorylase B"/>
    <property type="match status" value="1"/>
</dbReference>
<dbReference type="InterPro" id="IPR001296">
    <property type="entry name" value="Glyco_trans_1"/>
</dbReference>
<dbReference type="EC" id="2.4.-.-" evidence="3"/>
<dbReference type="Pfam" id="PF08241">
    <property type="entry name" value="Methyltransf_11"/>
    <property type="match status" value="1"/>
</dbReference>
<dbReference type="CDD" id="cd03801">
    <property type="entry name" value="GT4_PimA-like"/>
    <property type="match status" value="1"/>
</dbReference>
<dbReference type="PANTHER" id="PTHR12526">
    <property type="entry name" value="GLYCOSYLTRANSFERASE"/>
    <property type="match status" value="1"/>
</dbReference>
<protein>
    <submittedName>
        <fullName evidence="3">Glycosyltransferase</fullName>
        <ecNumber evidence="3">2.4.-.-</ecNumber>
    </submittedName>
</protein>
<name>A0ABZ0V549_9RHOB</name>
<dbReference type="InterPro" id="IPR013216">
    <property type="entry name" value="Methyltransf_11"/>
</dbReference>
<dbReference type="EMBL" id="CP139727">
    <property type="protein sequence ID" value="WPZ23641.1"/>
    <property type="molecule type" value="Genomic_DNA"/>
</dbReference>